<dbReference type="SUPFAM" id="SSF56801">
    <property type="entry name" value="Acetyl-CoA synthetase-like"/>
    <property type="match status" value="1"/>
</dbReference>
<feature type="domain" description="AMP-dependent synthetase/ligase" evidence="3">
    <location>
        <begin position="18"/>
        <end position="380"/>
    </location>
</feature>
<dbReference type="Pfam" id="PF00501">
    <property type="entry name" value="AMP-binding"/>
    <property type="match status" value="1"/>
</dbReference>
<evidence type="ECO:0000313" key="5">
    <source>
        <dbReference type="Proteomes" id="UP000306402"/>
    </source>
</evidence>
<dbReference type="Gene3D" id="3.40.50.12780">
    <property type="entry name" value="N-terminal domain of ligase-like"/>
    <property type="match status" value="1"/>
</dbReference>
<evidence type="ECO:0000259" key="3">
    <source>
        <dbReference type="Pfam" id="PF00501"/>
    </source>
</evidence>
<evidence type="ECO:0000256" key="2">
    <source>
        <dbReference type="ARBA" id="ARBA00022598"/>
    </source>
</evidence>
<dbReference type="OrthoDB" id="812569at2"/>
<dbReference type="Proteomes" id="UP000306402">
    <property type="component" value="Unassembled WGS sequence"/>
</dbReference>
<keyword evidence="2" id="KW-0436">Ligase</keyword>
<dbReference type="GO" id="GO:0031956">
    <property type="term" value="F:medium-chain fatty acid-CoA ligase activity"/>
    <property type="evidence" value="ECO:0007669"/>
    <property type="project" value="TreeGrafter"/>
</dbReference>
<protein>
    <submittedName>
        <fullName evidence="4">AMP-dependent synthetase</fullName>
    </submittedName>
</protein>
<dbReference type="PANTHER" id="PTHR43201:SF5">
    <property type="entry name" value="MEDIUM-CHAIN ACYL-COA LIGASE ACSF2, MITOCHONDRIAL"/>
    <property type="match status" value="1"/>
</dbReference>
<dbReference type="InterPro" id="IPR020845">
    <property type="entry name" value="AMP-binding_CS"/>
</dbReference>
<dbReference type="PROSITE" id="PS00455">
    <property type="entry name" value="AMP_BINDING"/>
    <property type="match status" value="1"/>
</dbReference>
<proteinExistence type="inferred from homology"/>
<gene>
    <name evidence="4" type="ORF">FEN17_04695</name>
</gene>
<reference evidence="4 5" key="1">
    <citation type="submission" date="2019-05" db="EMBL/GenBank/DDBJ databases">
        <authorList>
            <person name="Qu J.-H."/>
        </authorList>
    </citation>
    <scope>NUCLEOTIDE SEQUENCE [LARGE SCALE GENOMIC DNA]</scope>
    <source>
        <strain evidence="4 5">T17</strain>
    </source>
</reference>
<dbReference type="PANTHER" id="PTHR43201">
    <property type="entry name" value="ACYL-COA SYNTHETASE"/>
    <property type="match status" value="1"/>
</dbReference>
<dbReference type="AlphaFoldDB" id="A0A5R9L2X7"/>
<sequence length="516" mass="57791">MNNNFMEDNQPFNIVDLLEKAAQKTPDKTALIYKNKKVTFGEFAASIDQTAAYFLKKGIQKGDRVMVFVPMSDDLYRIVLALFKIGAVAVFLDEWVSLKRLNVCCKLAHCKAFISTTKGRILAWFVPGLRQIPLHLGVDFDKNLVAANLPKTLENDIALITFTTGSTGNPKAAIRTHGLLREQFLALQPILEFDPADICMPALPIVLLLNLGAGVTSVIPDFNARKPGSLKSENIIDQIETHAVTSIIASPFFVKEISKHLSKKHLTLPHIQKIFTGGAPVFPSEATLYRNAFPDTNIQIVYGSTEAEPISSVDADVLIENQDEKGLLVGMPEPAATVKIIQIRENLEISTQKELEGIEVTQGEIGEIIVSGKHVLRAYLHNEEALKRNKIFIGETCWHRTGDSGYFGPDGNLYLTGRCNTLIFNQNEIVSPFMYENYFQTLEGIEMGTILMLAGKITAIIELKNSRFHDNVKQTLEKEFEKILFIKKIPRDPRHNSKIDYERLRRLAGQYTFLNS</sequence>
<organism evidence="4 5">
    <name type="scientific">Dyadobacter luticola</name>
    <dbReference type="NCBI Taxonomy" id="1979387"/>
    <lineage>
        <taxon>Bacteria</taxon>
        <taxon>Pseudomonadati</taxon>
        <taxon>Bacteroidota</taxon>
        <taxon>Cytophagia</taxon>
        <taxon>Cytophagales</taxon>
        <taxon>Spirosomataceae</taxon>
        <taxon>Dyadobacter</taxon>
    </lineage>
</organism>
<dbReference type="EMBL" id="VCEJ01000002">
    <property type="protein sequence ID" value="TLV02916.1"/>
    <property type="molecule type" value="Genomic_DNA"/>
</dbReference>
<dbReference type="InterPro" id="IPR042099">
    <property type="entry name" value="ANL_N_sf"/>
</dbReference>
<evidence type="ECO:0000313" key="4">
    <source>
        <dbReference type="EMBL" id="TLV02916.1"/>
    </source>
</evidence>
<evidence type="ECO:0000256" key="1">
    <source>
        <dbReference type="ARBA" id="ARBA00006432"/>
    </source>
</evidence>
<accession>A0A5R9L2X7</accession>
<keyword evidence="5" id="KW-1185">Reference proteome</keyword>
<name>A0A5R9L2X7_9BACT</name>
<comment type="caution">
    <text evidence="4">The sequence shown here is derived from an EMBL/GenBank/DDBJ whole genome shotgun (WGS) entry which is preliminary data.</text>
</comment>
<dbReference type="InterPro" id="IPR000873">
    <property type="entry name" value="AMP-dep_synth/lig_dom"/>
</dbReference>
<dbReference type="GO" id="GO:0006631">
    <property type="term" value="P:fatty acid metabolic process"/>
    <property type="evidence" value="ECO:0007669"/>
    <property type="project" value="TreeGrafter"/>
</dbReference>
<comment type="similarity">
    <text evidence="1">Belongs to the ATP-dependent AMP-binding enzyme family.</text>
</comment>